<sequence length="90" mass="10277">MGYAVSQNKGAIRQKVRDLSISRTRSRRLVQAGDSLAALESWQRARALEGWFSFLAEEAGEPEGLLCYFDRPRAARVERCRSVFLLLFLK</sequence>
<dbReference type="EMBL" id="DTGR01000105">
    <property type="protein sequence ID" value="HHS29342.1"/>
    <property type="molecule type" value="Genomic_DNA"/>
</dbReference>
<organism evidence="1">
    <name type="scientific">Desulfobacca acetoxidans</name>
    <dbReference type="NCBI Taxonomy" id="60893"/>
    <lineage>
        <taxon>Bacteria</taxon>
        <taxon>Pseudomonadati</taxon>
        <taxon>Thermodesulfobacteriota</taxon>
        <taxon>Desulfobaccia</taxon>
        <taxon>Desulfobaccales</taxon>
        <taxon>Desulfobaccaceae</taxon>
        <taxon>Desulfobacca</taxon>
    </lineage>
</organism>
<accession>A0A7V6A323</accession>
<evidence type="ECO:0000313" key="1">
    <source>
        <dbReference type="EMBL" id="HHS29342.1"/>
    </source>
</evidence>
<gene>
    <name evidence="1" type="ORF">ENV52_06540</name>
</gene>
<protein>
    <submittedName>
        <fullName evidence="1">Uncharacterized protein</fullName>
    </submittedName>
</protein>
<proteinExistence type="predicted"/>
<comment type="caution">
    <text evidence="1">The sequence shown here is derived from an EMBL/GenBank/DDBJ whole genome shotgun (WGS) entry which is preliminary data.</text>
</comment>
<reference evidence="1" key="1">
    <citation type="journal article" date="2020" name="mSystems">
        <title>Genome- and Community-Level Interaction Insights into Carbon Utilization and Element Cycling Functions of Hydrothermarchaeota in Hydrothermal Sediment.</title>
        <authorList>
            <person name="Zhou Z."/>
            <person name="Liu Y."/>
            <person name="Xu W."/>
            <person name="Pan J."/>
            <person name="Luo Z.H."/>
            <person name="Li M."/>
        </authorList>
    </citation>
    <scope>NUCLEOTIDE SEQUENCE [LARGE SCALE GENOMIC DNA]</scope>
    <source>
        <strain evidence="1">SpSt-767</strain>
    </source>
</reference>
<name>A0A7V6A323_9BACT</name>
<dbReference type="AlphaFoldDB" id="A0A7V6A323"/>